<dbReference type="InterPro" id="IPR036513">
    <property type="entry name" value="STAS_dom_sf"/>
</dbReference>
<dbReference type="InterPro" id="IPR002645">
    <property type="entry name" value="STAS_dom"/>
</dbReference>
<evidence type="ECO:0000313" key="5">
    <source>
        <dbReference type="Proteomes" id="UP000054375"/>
    </source>
</evidence>
<dbReference type="RefSeq" id="WP_062031007.1">
    <property type="nucleotide sequence ID" value="NZ_CP032427.1"/>
</dbReference>
<dbReference type="EMBL" id="LMWV01000030">
    <property type="protein sequence ID" value="KUN60922.1"/>
    <property type="molecule type" value="Genomic_DNA"/>
</dbReference>
<reference evidence="4 5" key="1">
    <citation type="submission" date="2015-10" db="EMBL/GenBank/DDBJ databases">
        <title>Draft genome sequence of Streptomyces griseorubiginosus DSM 40469, type strain for the species Streptomyces griseorubiginosus.</title>
        <authorList>
            <person name="Ruckert C."/>
            <person name="Winkler A."/>
            <person name="Kalinowski J."/>
            <person name="Kampfer P."/>
            <person name="Glaeser S."/>
        </authorList>
    </citation>
    <scope>NUCLEOTIDE SEQUENCE [LARGE SCALE GENOMIC DNA]</scope>
    <source>
        <strain evidence="4 5">DSM 40469</strain>
    </source>
</reference>
<sequence>MTILPPAFHLTTVETRHAVRIEITGDLDYDTADLLLEEATARLSARPGLEDLHLHCAGIGMVDSMGLSILLMIGRRANAARVRLHLDDRPAQLDRLLSITGTLEYFTAQPATGAAATHLDTAESPAAATATERRTRASGPTGPDATT</sequence>
<evidence type="ECO:0000313" key="4">
    <source>
        <dbReference type="EMBL" id="KUN60922.1"/>
    </source>
</evidence>
<dbReference type="KEGG" id="sge:DWG14_08246"/>
<accession>A0A101RSH2</accession>
<evidence type="ECO:0000313" key="3">
    <source>
        <dbReference type="EMBL" id="AYC43938.1"/>
    </source>
</evidence>
<dbReference type="InterPro" id="IPR058548">
    <property type="entry name" value="MlaB-like_STAS"/>
</dbReference>
<keyword evidence="5" id="KW-1185">Reference proteome</keyword>
<evidence type="ECO:0000259" key="2">
    <source>
        <dbReference type="PROSITE" id="PS50801"/>
    </source>
</evidence>
<dbReference type="Proteomes" id="UP000265765">
    <property type="component" value="Chromosome"/>
</dbReference>
<feature type="domain" description="STAS" evidence="2">
    <location>
        <begin position="8"/>
        <end position="128"/>
    </location>
</feature>
<gene>
    <name evidence="4" type="ORF">AQJ54_34595</name>
    <name evidence="3" type="ORF">DWG14_08246</name>
</gene>
<feature type="region of interest" description="Disordered" evidence="1">
    <location>
        <begin position="116"/>
        <end position="147"/>
    </location>
</feature>
<dbReference type="OrthoDB" id="4249752at2"/>
<protein>
    <submittedName>
        <fullName evidence="4">Sulfate transporter</fullName>
    </submittedName>
</protein>
<dbReference type="SUPFAM" id="SSF52091">
    <property type="entry name" value="SpoIIaa-like"/>
    <property type="match status" value="1"/>
</dbReference>
<dbReference type="AlphaFoldDB" id="A0A101RSH2"/>
<evidence type="ECO:0000313" key="6">
    <source>
        <dbReference type="Proteomes" id="UP000265765"/>
    </source>
</evidence>
<name>A0A101RSH2_9ACTN</name>
<reference evidence="3 6" key="2">
    <citation type="submission" date="2018-09" db="EMBL/GenBank/DDBJ databases">
        <title>Production of Trimethoprim by Streptomyces sp. 3E-1.</title>
        <authorList>
            <person name="Kang H.J."/>
            <person name="Kim S.B."/>
        </authorList>
    </citation>
    <scope>NUCLEOTIDE SEQUENCE [LARGE SCALE GENOMIC DNA]</scope>
    <source>
        <strain evidence="3 6">3E-1</strain>
    </source>
</reference>
<dbReference type="Proteomes" id="UP000054375">
    <property type="component" value="Unassembled WGS sequence"/>
</dbReference>
<dbReference type="Pfam" id="PF13466">
    <property type="entry name" value="STAS_2"/>
    <property type="match status" value="1"/>
</dbReference>
<organism evidence="4 5">
    <name type="scientific">Streptomyces griseorubiginosus</name>
    <dbReference type="NCBI Taxonomy" id="67304"/>
    <lineage>
        <taxon>Bacteria</taxon>
        <taxon>Bacillati</taxon>
        <taxon>Actinomycetota</taxon>
        <taxon>Actinomycetes</taxon>
        <taxon>Kitasatosporales</taxon>
        <taxon>Streptomycetaceae</taxon>
        <taxon>Streptomyces</taxon>
    </lineage>
</organism>
<accession>A0A124GVM7</accession>
<evidence type="ECO:0000256" key="1">
    <source>
        <dbReference type="SAM" id="MobiDB-lite"/>
    </source>
</evidence>
<dbReference type="PROSITE" id="PS50801">
    <property type="entry name" value="STAS"/>
    <property type="match status" value="1"/>
</dbReference>
<proteinExistence type="predicted"/>
<dbReference type="GeneID" id="91287030"/>
<dbReference type="CDD" id="cd07043">
    <property type="entry name" value="STAS_anti-anti-sigma_factors"/>
    <property type="match status" value="1"/>
</dbReference>
<dbReference type="Gene3D" id="3.30.750.24">
    <property type="entry name" value="STAS domain"/>
    <property type="match status" value="1"/>
</dbReference>
<dbReference type="EMBL" id="CP032427">
    <property type="protein sequence ID" value="AYC43938.1"/>
    <property type="molecule type" value="Genomic_DNA"/>
</dbReference>